<protein>
    <submittedName>
        <fullName evidence="1">Uncharacterized protein</fullName>
    </submittedName>
</protein>
<gene>
    <name evidence="1" type="ORF">SDC9_207235</name>
</gene>
<dbReference type="EMBL" id="VSSQ01133619">
    <property type="protein sequence ID" value="MPN59514.1"/>
    <property type="molecule type" value="Genomic_DNA"/>
</dbReference>
<reference evidence="1" key="1">
    <citation type="submission" date="2019-08" db="EMBL/GenBank/DDBJ databases">
        <authorList>
            <person name="Kucharzyk K."/>
            <person name="Murdoch R.W."/>
            <person name="Higgins S."/>
            <person name="Loffler F."/>
        </authorList>
    </citation>
    <scope>NUCLEOTIDE SEQUENCE</scope>
</reference>
<sequence>MLAKEILVNRIVLNDVVRDVVEDHQIGLRREDHTVIRQLKAAVLESGENRDVDVRIGQTTVGDARPQDRVHLCHIRAPQDEGVCMFDIVIAAHRFIHTEGTHEADYR</sequence>
<evidence type="ECO:0000313" key="1">
    <source>
        <dbReference type="EMBL" id="MPN59514.1"/>
    </source>
</evidence>
<name>A0A645JGN6_9ZZZZ</name>
<organism evidence="1">
    <name type="scientific">bioreactor metagenome</name>
    <dbReference type="NCBI Taxonomy" id="1076179"/>
    <lineage>
        <taxon>unclassified sequences</taxon>
        <taxon>metagenomes</taxon>
        <taxon>ecological metagenomes</taxon>
    </lineage>
</organism>
<dbReference type="AlphaFoldDB" id="A0A645JGN6"/>
<proteinExistence type="predicted"/>
<accession>A0A645JGN6</accession>
<comment type="caution">
    <text evidence="1">The sequence shown here is derived from an EMBL/GenBank/DDBJ whole genome shotgun (WGS) entry which is preliminary data.</text>
</comment>